<evidence type="ECO:0000256" key="1">
    <source>
        <dbReference type="ARBA" id="ARBA00006541"/>
    </source>
</evidence>
<dbReference type="InterPro" id="IPR008927">
    <property type="entry name" value="6-PGluconate_DH-like_C_sf"/>
</dbReference>
<dbReference type="eggNOG" id="COG0246">
    <property type="taxonomic scope" value="Bacteria"/>
</dbReference>
<organism evidence="10 11">
    <name type="scientific">Bacillus methanolicus PB1</name>
    <dbReference type="NCBI Taxonomy" id="997296"/>
    <lineage>
        <taxon>Bacteria</taxon>
        <taxon>Bacillati</taxon>
        <taxon>Bacillota</taxon>
        <taxon>Bacilli</taxon>
        <taxon>Bacillales</taxon>
        <taxon>Bacillaceae</taxon>
        <taxon>Bacillus</taxon>
    </lineage>
</organism>
<comment type="caution">
    <text evidence="10">The sequence shown here is derived from an EMBL/GenBank/DDBJ whole genome shotgun (WGS) entry which is preliminary data.</text>
</comment>
<dbReference type="InterPro" id="IPR000669">
    <property type="entry name" value="Mannitol_DH"/>
</dbReference>
<evidence type="ECO:0000259" key="9">
    <source>
        <dbReference type="Pfam" id="PF08125"/>
    </source>
</evidence>
<dbReference type="HAMAP" id="MF_00196">
    <property type="entry name" value="Mannitol_dehydrog"/>
    <property type="match status" value="1"/>
</dbReference>
<comment type="catalytic activity">
    <reaction evidence="6 7">
        <text>D-mannitol 1-phosphate + NAD(+) = beta-D-fructose 6-phosphate + NADH + H(+)</text>
        <dbReference type="Rhea" id="RHEA:19661"/>
        <dbReference type="ChEBI" id="CHEBI:15378"/>
        <dbReference type="ChEBI" id="CHEBI:57540"/>
        <dbReference type="ChEBI" id="CHEBI:57634"/>
        <dbReference type="ChEBI" id="CHEBI:57945"/>
        <dbReference type="ChEBI" id="CHEBI:61381"/>
        <dbReference type="EC" id="1.1.1.17"/>
    </reaction>
</comment>
<proteinExistence type="inferred from homology"/>
<dbReference type="SUPFAM" id="SSF48179">
    <property type="entry name" value="6-phosphogluconate dehydrogenase C-terminal domain-like"/>
    <property type="match status" value="1"/>
</dbReference>
<dbReference type="EC" id="1.1.1.17" evidence="2 7"/>
<dbReference type="InterPro" id="IPR013328">
    <property type="entry name" value="6PGD_dom2"/>
</dbReference>
<accession>I3E0C0</accession>
<keyword evidence="5 7" id="KW-0520">NAD</keyword>
<name>I3E0C0_BACMT</name>
<dbReference type="InterPro" id="IPR013118">
    <property type="entry name" value="Mannitol_DH_C"/>
</dbReference>
<dbReference type="NCBIfam" id="NF002647">
    <property type="entry name" value="PRK02318.1-3"/>
    <property type="match status" value="1"/>
</dbReference>
<evidence type="ECO:0000256" key="5">
    <source>
        <dbReference type="ARBA" id="ARBA00023027"/>
    </source>
</evidence>
<protein>
    <recommendedName>
        <fullName evidence="3 7">Mannitol-1-phosphate 5-dehydrogenase</fullName>
        <ecNumber evidence="2 7">1.1.1.17</ecNumber>
    </recommendedName>
</protein>
<feature type="domain" description="Mannitol dehydrogenase C-terminal" evidence="9">
    <location>
        <begin position="203"/>
        <end position="371"/>
    </location>
</feature>
<feature type="binding site" evidence="7">
    <location>
        <begin position="3"/>
        <end position="14"/>
    </location>
    <ligand>
        <name>NAD(+)</name>
        <dbReference type="ChEBI" id="CHEBI:57540"/>
    </ligand>
</feature>
<dbReference type="Gene3D" id="1.10.1040.10">
    <property type="entry name" value="N-(1-d-carboxylethyl)-l-norvaline Dehydrogenase, domain 2"/>
    <property type="match status" value="1"/>
</dbReference>
<dbReference type="InterPro" id="IPR023028">
    <property type="entry name" value="Mannitol_1_phos_5_DH"/>
</dbReference>
<dbReference type="PATRIC" id="fig|997296.3.peg.1329"/>
<evidence type="ECO:0000259" key="8">
    <source>
        <dbReference type="Pfam" id="PF01232"/>
    </source>
</evidence>
<keyword evidence="4 7" id="KW-0560">Oxidoreductase</keyword>
<comment type="similarity">
    <text evidence="1 7">Belongs to the mannitol dehydrogenase family.</text>
</comment>
<dbReference type="NCBIfam" id="NF002649">
    <property type="entry name" value="PRK02318.2-1"/>
    <property type="match status" value="1"/>
</dbReference>
<dbReference type="InterPro" id="IPR013131">
    <property type="entry name" value="Mannitol_DH_N"/>
</dbReference>
<evidence type="ECO:0000256" key="3">
    <source>
        <dbReference type="ARBA" id="ARBA00016219"/>
    </source>
</evidence>
<dbReference type="InterPro" id="IPR036291">
    <property type="entry name" value="NAD(P)-bd_dom_sf"/>
</dbReference>
<dbReference type="Pfam" id="PF08125">
    <property type="entry name" value="Mannitol_dh_C"/>
    <property type="match status" value="1"/>
</dbReference>
<dbReference type="GO" id="GO:0008926">
    <property type="term" value="F:mannitol-1-phosphate 5-dehydrogenase activity"/>
    <property type="evidence" value="ECO:0007669"/>
    <property type="project" value="UniProtKB-UniRule"/>
</dbReference>
<dbReference type="GO" id="GO:0019592">
    <property type="term" value="P:mannitol catabolic process"/>
    <property type="evidence" value="ECO:0007669"/>
    <property type="project" value="TreeGrafter"/>
</dbReference>
<evidence type="ECO:0000313" key="11">
    <source>
        <dbReference type="Proteomes" id="UP000010523"/>
    </source>
</evidence>
<dbReference type="EMBL" id="AFEU01000002">
    <property type="protein sequence ID" value="EIJ79941.1"/>
    <property type="molecule type" value="Genomic_DNA"/>
</dbReference>
<dbReference type="NCBIfam" id="NF002650">
    <property type="entry name" value="PRK02318.2-2"/>
    <property type="match status" value="1"/>
</dbReference>
<dbReference type="PRINTS" id="PR00084">
    <property type="entry name" value="MTLDHDRGNASE"/>
</dbReference>
<dbReference type="Gene3D" id="3.40.50.720">
    <property type="entry name" value="NAD(P)-binding Rossmann-like Domain"/>
    <property type="match status" value="1"/>
</dbReference>
<feature type="domain" description="Mannitol dehydrogenase N-terminal" evidence="8">
    <location>
        <begin position="2"/>
        <end position="196"/>
    </location>
</feature>
<dbReference type="PANTHER" id="PTHR30524">
    <property type="entry name" value="MANNITOL-1-PHOSPHATE 5-DEHYDROGENASE"/>
    <property type="match status" value="1"/>
</dbReference>
<evidence type="ECO:0000256" key="2">
    <source>
        <dbReference type="ARBA" id="ARBA00012939"/>
    </source>
</evidence>
<reference evidence="10 11" key="1">
    <citation type="journal article" date="2012" name="Appl. Environ. Microbiol.">
        <title>Genome Sequence of Thermotolerant Bacillus methanolicus: Features and Regulation Related to Methylotrophy and Production of L-Lysine and L-Glutamate from Methanol.</title>
        <authorList>
            <person name="Heggeset T.M."/>
            <person name="Krog A."/>
            <person name="Balzer S."/>
            <person name="Wentzel A."/>
            <person name="Ellingsen T.E."/>
            <person name="Brautaset T."/>
        </authorList>
    </citation>
    <scope>NUCLEOTIDE SEQUENCE [LARGE SCALE GENOMIC DNA]</scope>
    <source>
        <strain evidence="10 11">PB1</strain>
    </source>
</reference>
<evidence type="ECO:0000256" key="4">
    <source>
        <dbReference type="ARBA" id="ARBA00023002"/>
    </source>
</evidence>
<dbReference type="GO" id="GO:0005829">
    <property type="term" value="C:cytosol"/>
    <property type="evidence" value="ECO:0007669"/>
    <property type="project" value="TreeGrafter"/>
</dbReference>
<dbReference type="PANTHER" id="PTHR30524:SF0">
    <property type="entry name" value="ALTRONATE OXIDOREDUCTASE-RELATED"/>
    <property type="match status" value="1"/>
</dbReference>
<evidence type="ECO:0000313" key="10">
    <source>
        <dbReference type="EMBL" id="EIJ79941.1"/>
    </source>
</evidence>
<keyword evidence="11" id="KW-1185">Reference proteome</keyword>
<evidence type="ECO:0000256" key="6">
    <source>
        <dbReference type="ARBA" id="ARBA00048615"/>
    </source>
</evidence>
<evidence type="ECO:0000256" key="7">
    <source>
        <dbReference type="HAMAP-Rule" id="MF_00196"/>
    </source>
</evidence>
<dbReference type="AlphaFoldDB" id="I3E0C0"/>
<dbReference type="STRING" id="997296.PB1_06237"/>
<dbReference type="Proteomes" id="UP000010523">
    <property type="component" value="Unassembled WGS sequence"/>
</dbReference>
<sequence length="387" mass="43813">MLAVHFGAGNIGRGFIGSLLYESGYQTCFVDVNSEIVDLINQKKEYRVAIADHSKEELFIKNVRAINSRKDPDKVIDSIAQAELVTTAVGPNILPHIAGIIAEGLRKRIQTTDQPLNIIACENMIGGSTLLKEKVYENISKDEKEIFDQRFGFPDAAVDRIVPNQFNEDKLMVMVEPFYEWAVDQTKIVGEKPPVKGITFVDDLKPYIERKLFTVNTGHAAAAYFGYYAGIQTINEAMEKEEIMTLVEKTLQETGLLLVKKYNFEMKKHQEYISKIINRFSNPYISDEVTRVGRSPIRKLGPNDRLVSPAKQFAEVVGEQPVYLAKSIAAALQYDYPQDAEAVEIQENIKNNGLEYTIENYTQLDRKTNLVRLIVEQYHLLKGGRLI</sequence>
<dbReference type="NCBIfam" id="NF002652">
    <property type="entry name" value="PRK02318.2-5"/>
    <property type="match status" value="1"/>
</dbReference>
<dbReference type="OrthoDB" id="271711at2"/>
<dbReference type="SUPFAM" id="SSF51735">
    <property type="entry name" value="NAD(P)-binding Rossmann-fold domains"/>
    <property type="match status" value="1"/>
</dbReference>
<dbReference type="NCBIfam" id="NF002646">
    <property type="entry name" value="PRK02318.1-2"/>
    <property type="match status" value="1"/>
</dbReference>
<gene>
    <name evidence="7 10" type="primary">mtlD</name>
    <name evidence="10" type="ORF">PB1_06237</name>
</gene>
<dbReference type="Pfam" id="PF01232">
    <property type="entry name" value="Mannitol_dh"/>
    <property type="match status" value="1"/>
</dbReference>
<dbReference type="RefSeq" id="WP_003351344.1">
    <property type="nucleotide sequence ID" value="NZ_AFEU01000002.1"/>
</dbReference>